<protein>
    <submittedName>
        <fullName evidence="9">Putative variant ionotropic glutamate receptor-like 7</fullName>
    </submittedName>
</protein>
<comment type="subcellular location">
    <subcellularLocation>
        <location evidence="1">Cell membrane</location>
        <topology evidence="1">Multi-pass membrane protein</topology>
    </subcellularLocation>
</comment>
<evidence type="ECO:0000256" key="8">
    <source>
        <dbReference type="SAM" id="Phobius"/>
    </source>
</evidence>
<keyword evidence="2" id="KW-1003">Cell membrane</keyword>
<dbReference type="EMBL" id="JAHLQT010027705">
    <property type="protein sequence ID" value="KAG7162417.1"/>
    <property type="molecule type" value="Genomic_DNA"/>
</dbReference>
<evidence type="ECO:0000256" key="1">
    <source>
        <dbReference type="ARBA" id="ARBA00004651"/>
    </source>
</evidence>
<keyword evidence="4 8" id="KW-1133">Transmembrane helix</keyword>
<evidence type="ECO:0000256" key="4">
    <source>
        <dbReference type="ARBA" id="ARBA00022989"/>
    </source>
</evidence>
<feature type="transmembrane region" description="Helical" evidence="8">
    <location>
        <begin position="115"/>
        <end position="138"/>
    </location>
</feature>
<name>A0A8J5JQD6_HOMAM</name>
<dbReference type="InterPro" id="IPR052192">
    <property type="entry name" value="Insect_Ionotropic_Sensory_Rcpt"/>
</dbReference>
<sequence>MEQMIARYYSEPNGGTQLYVGQESIIPGISAWPLPHDAPYTPQINHLMMAVVEAGLYEKWSRDMLVEAQRQSRVRQREYLEKNQQLEALQNVQEDLPSTDSRLSALNLVHMQGPLMLLLLGLSIGGLVFTVEITASYFNLNV</sequence>
<keyword evidence="5 8" id="KW-0472">Membrane</keyword>
<evidence type="ECO:0000256" key="2">
    <source>
        <dbReference type="ARBA" id="ARBA00022475"/>
    </source>
</evidence>
<dbReference type="Proteomes" id="UP000747542">
    <property type="component" value="Unassembled WGS sequence"/>
</dbReference>
<evidence type="ECO:0000256" key="6">
    <source>
        <dbReference type="ARBA" id="ARBA00023170"/>
    </source>
</evidence>
<evidence type="ECO:0000256" key="5">
    <source>
        <dbReference type="ARBA" id="ARBA00023136"/>
    </source>
</evidence>
<dbReference type="GO" id="GO:0005886">
    <property type="term" value="C:plasma membrane"/>
    <property type="evidence" value="ECO:0007669"/>
    <property type="project" value="UniProtKB-SubCell"/>
</dbReference>
<accession>A0A8J5JQD6</accession>
<gene>
    <name evidence="9" type="primary">viGluR-L7</name>
    <name evidence="9" type="ORF">Hamer_G007952</name>
</gene>
<keyword evidence="3 8" id="KW-0812">Transmembrane</keyword>
<keyword evidence="7" id="KW-0325">Glycoprotein</keyword>
<dbReference type="OrthoDB" id="8195814at2759"/>
<keyword evidence="6 9" id="KW-0675">Receptor</keyword>
<evidence type="ECO:0000256" key="7">
    <source>
        <dbReference type="ARBA" id="ARBA00023180"/>
    </source>
</evidence>
<keyword evidence="10" id="KW-1185">Reference proteome</keyword>
<dbReference type="PANTHER" id="PTHR42643:SF24">
    <property type="entry name" value="IONOTROPIC RECEPTOR 60A"/>
    <property type="match status" value="1"/>
</dbReference>
<dbReference type="PANTHER" id="PTHR42643">
    <property type="entry name" value="IONOTROPIC RECEPTOR 20A-RELATED"/>
    <property type="match status" value="1"/>
</dbReference>
<evidence type="ECO:0000313" key="10">
    <source>
        <dbReference type="Proteomes" id="UP000747542"/>
    </source>
</evidence>
<reference evidence="9" key="1">
    <citation type="journal article" date="2021" name="Sci. Adv.">
        <title>The American lobster genome reveals insights on longevity, neural, and immune adaptations.</title>
        <authorList>
            <person name="Polinski J.M."/>
            <person name="Zimin A.V."/>
            <person name="Clark K.F."/>
            <person name="Kohn A.B."/>
            <person name="Sadowski N."/>
            <person name="Timp W."/>
            <person name="Ptitsyn A."/>
            <person name="Khanna P."/>
            <person name="Romanova D.Y."/>
            <person name="Williams P."/>
            <person name="Greenwood S.J."/>
            <person name="Moroz L.L."/>
            <person name="Walt D.R."/>
            <person name="Bodnar A.G."/>
        </authorList>
    </citation>
    <scope>NUCLEOTIDE SEQUENCE</scope>
    <source>
        <strain evidence="9">GMGI-L3</strain>
    </source>
</reference>
<proteinExistence type="predicted"/>
<evidence type="ECO:0000313" key="9">
    <source>
        <dbReference type="EMBL" id="KAG7162417.1"/>
    </source>
</evidence>
<evidence type="ECO:0000256" key="3">
    <source>
        <dbReference type="ARBA" id="ARBA00022692"/>
    </source>
</evidence>
<organism evidence="9 10">
    <name type="scientific">Homarus americanus</name>
    <name type="common">American lobster</name>
    <dbReference type="NCBI Taxonomy" id="6706"/>
    <lineage>
        <taxon>Eukaryota</taxon>
        <taxon>Metazoa</taxon>
        <taxon>Ecdysozoa</taxon>
        <taxon>Arthropoda</taxon>
        <taxon>Crustacea</taxon>
        <taxon>Multicrustacea</taxon>
        <taxon>Malacostraca</taxon>
        <taxon>Eumalacostraca</taxon>
        <taxon>Eucarida</taxon>
        <taxon>Decapoda</taxon>
        <taxon>Pleocyemata</taxon>
        <taxon>Astacidea</taxon>
        <taxon>Nephropoidea</taxon>
        <taxon>Nephropidae</taxon>
        <taxon>Homarus</taxon>
    </lineage>
</organism>
<comment type="caution">
    <text evidence="9">The sequence shown here is derived from an EMBL/GenBank/DDBJ whole genome shotgun (WGS) entry which is preliminary data.</text>
</comment>
<dbReference type="AlphaFoldDB" id="A0A8J5JQD6"/>